<sequence>MASALVAVRDFQVESEWGLKWR</sequence>
<organism evidence="1 2">
    <name type="scientific">Vitis vinifera</name>
    <name type="common">Grape</name>
    <dbReference type="NCBI Taxonomy" id="29760"/>
    <lineage>
        <taxon>Eukaryota</taxon>
        <taxon>Viridiplantae</taxon>
        <taxon>Streptophyta</taxon>
        <taxon>Embryophyta</taxon>
        <taxon>Tracheophyta</taxon>
        <taxon>Spermatophyta</taxon>
        <taxon>Magnoliopsida</taxon>
        <taxon>eudicotyledons</taxon>
        <taxon>Gunneridae</taxon>
        <taxon>Pentapetalae</taxon>
        <taxon>rosids</taxon>
        <taxon>Vitales</taxon>
        <taxon>Vitaceae</taxon>
        <taxon>Viteae</taxon>
        <taxon>Vitis</taxon>
    </lineage>
</organism>
<evidence type="ECO:0000313" key="2">
    <source>
        <dbReference type="Proteomes" id="UP000009183"/>
    </source>
</evidence>
<dbReference type="AlphaFoldDB" id="F6GVU2"/>
<name>F6GVU2_VITVI</name>
<dbReference type="EMBL" id="FN594955">
    <property type="protein sequence ID" value="CCB44077.1"/>
    <property type="molecule type" value="Genomic_DNA"/>
</dbReference>
<dbReference type="PaxDb" id="29760-VIT_14s0083g00760.t01"/>
<protein>
    <submittedName>
        <fullName evidence="1">Uncharacterized protein</fullName>
    </submittedName>
</protein>
<proteinExistence type="predicted"/>
<reference evidence="2" key="1">
    <citation type="journal article" date="2007" name="Nature">
        <title>The grapevine genome sequence suggests ancestral hexaploidization in major angiosperm phyla.</title>
        <authorList>
            <consortium name="The French-Italian Public Consortium for Grapevine Genome Characterization."/>
            <person name="Jaillon O."/>
            <person name="Aury J.-M."/>
            <person name="Noel B."/>
            <person name="Policriti A."/>
            <person name="Clepet C."/>
            <person name="Casagrande A."/>
            <person name="Choisne N."/>
            <person name="Aubourg S."/>
            <person name="Vitulo N."/>
            <person name="Jubin C."/>
            <person name="Vezzi A."/>
            <person name="Legeai F."/>
            <person name="Hugueney P."/>
            <person name="Dasilva C."/>
            <person name="Horner D."/>
            <person name="Mica E."/>
            <person name="Jublot D."/>
            <person name="Poulain J."/>
            <person name="Bruyere C."/>
            <person name="Billault A."/>
            <person name="Segurens B."/>
            <person name="Gouyvenoux M."/>
            <person name="Ugarte E."/>
            <person name="Cattonaro F."/>
            <person name="Anthouard V."/>
            <person name="Vico V."/>
            <person name="Del Fabbro C."/>
            <person name="Alaux M."/>
            <person name="Di Gaspero G."/>
            <person name="Dumas V."/>
            <person name="Felice N."/>
            <person name="Paillard S."/>
            <person name="Juman I."/>
            <person name="Moroldo M."/>
            <person name="Scalabrin S."/>
            <person name="Canaguier A."/>
            <person name="Le Clainche I."/>
            <person name="Malacrida G."/>
            <person name="Durand E."/>
            <person name="Pesole G."/>
            <person name="Laucou V."/>
            <person name="Chatelet P."/>
            <person name="Merdinoglu D."/>
            <person name="Delledonne M."/>
            <person name="Pezzotti M."/>
            <person name="Lecharny A."/>
            <person name="Scarpelli C."/>
            <person name="Artiguenave F."/>
            <person name="Pe M.E."/>
            <person name="Valle G."/>
            <person name="Morgante M."/>
            <person name="Caboche M."/>
            <person name="Adam-Blondon A.-F."/>
            <person name="Weissenbach J."/>
            <person name="Quetier F."/>
            <person name="Wincker P."/>
        </authorList>
    </citation>
    <scope>NUCLEOTIDE SEQUENCE [LARGE SCALE GENOMIC DNA]</scope>
    <source>
        <strain evidence="2">cv. Pinot noir / PN40024</strain>
    </source>
</reference>
<accession>F6GVU2</accession>
<evidence type="ECO:0000313" key="1">
    <source>
        <dbReference type="EMBL" id="CCB44077.1"/>
    </source>
</evidence>
<dbReference type="InParanoid" id="F6GVU2"/>
<dbReference type="Proteomes" id="UP000009183">
    <property type="component" value="Chromosome 14"/>
</dbReference>
<keyword evidence="2" id="KW-1185">Reference proteome</keyword>
<gene>
    <name evidence="1" type="ordered locus">VIT_14s0083g00760</name>
</gene>
<dbReference type="HOGENOM" id="CLU_3425433_0_0_1"/>